<evidence type="ECO:0008006" key="4">
    <source>
        <dbReference type="Google" id="ProtNLM"/>
    </source>
</evidence>
<dbReference type="EMBL" id="GL732547">
    <property type="protein sequence ID" value="EFX80581.1"/>
    <property type="molecule type" value="Genomic_DNA"/>
</dbReference>
<organism evidence="2 3">
    <name type="scientific">Daphnia pulex</name>
    <name type="common">Water flea</name>
    <dbReference type="NCBI Taxonomy" id="6669"/>
    <lineage>
        <taxon>Eukaryota</taxon>
        <taxon>Metazoa</taxon>
        <taxon>Ecdysozoa</taxon>
        <taxon>Arthropoda</taxon>
        <taxon>Crustacea</taxon>
        <taxon>Branchiopoda</taxon>
        <taxon>Diplostraca</taxon>
        <taxon>Cladocera</taxon>
        <taxon>Anomopoda</taxon>
        <taxon>Daphniidae</taxon>
        <taxon>Daphnia</taxon>
    </lineage>
</organism>
<feature type="signal peptide" evidence="1">
    <location>
        <begin position="1"/>
        <end position="28"/>
    </location>
</feature>
<evidence type="ECO:0000313" key="3">
    <source>
        <dbReference type="Proteomes" id="UP000000305"/>
    </source>
</evidence>
<dbReference type="Proteomes" id="UP000000305">
    <property type="component" value="Unassembled WGS sequence"/>
</dbReference>
<dbReference type="AlphaFoldDB" id="E9GIW4"/>
<dbReference type="PROSITE" id="PS51257">
    <property type="entry name" value="PROKAR_LIPOPROTEIN"/>
    <property type="match status" value="1"/>
</dbReference>
<sequence length="56" mass="6025">MESKRSFPFVAGCLVLLVIGCCRISVDATPSGAPPEACATMTPQHGVDWQRKDCPF</sequence>
<dbReference type="OrthoDB" id="6382110at2759"/>
<keyword evidence="1" id="KW-0732">Signal</keyword>
<dbReference type="InParanoid" id="E9GIW4"/>
<name>E9GIW4_DAPPU</name>
<reference evidence="2 3" key="1">
    <citation type="journal article" date="2011" name="Science">
        <title>The ecoresponsive genome of Daphnia pulex.</title>
        <authorList>
            <person name="Colbourne J.K."/>
            <person name="Pfrender M.E."/>
            <person name="Gilbert D."/>
            <person name="Thomas W.K."/>
            <person name="Tucker A."/>
            <person name="Oakley T.H."/>
            <person name="Tokishita S."/>
            <person name="Aerts A."/>
            <person name="Arnold G.J."/>
            <person name="Basu M.K."/>
            <person name="Bauer D.J."/>
            <person name="Caceres C.E."/>
            <person name="Carmel L."/>
            <person name="Casola C."/>
            <person name="Choi J.H."/>
            <person name="Detter J.C."/>
            <person name="Dong Q."/>
            <person name="Dusheyko S."/>
            <person name="Eads B.D."/>
            <person name="Frohlich T."/>
            <person name="Geiler-Samerotte K.A."/>
            <person name="Gerlach D."/>
            <person name="Hatcher P."/>
            <person name="Jogdeo S."/>
            <person name="Krijgsveld J."/>
            <person name="Kriventseva E.V."/>
            <person name="Kultz D."/>
            <person name="Laforsch C."/>
            <person name="Lindquist E."/>
            <person name="Lopez J."/>
            <person name="Manak J.R."/>
            <person name="Muller J."/>
            <person name="Pangilinan J."/>
            <person name="Patwardhan R.P."/>
            <person name="Pitluck S."/>
            <person name="Pritham E.J."/>
            <person name="Rechtsteiner A."/>
            <person name="Rho M."/>
            <person name="Rogozin I.B."/>
            <person name="Sakarya O."/>
            <person name="Salamov A."/>
            <person name="Schaack S."/>
            <person name="Shapiro H."/>
            <person name="Shiga Y."/>
            <person name="Skalitzky C."/>
            <person name="Smith Z."/>
            <person name="Souvorov A."/>
            <person name="Sung W."/>
            <person name="Tang Z."/>
            <person name="Tsuchiya D."/>
            <person name="Tu H."/>
            <person name="Vos H."/>
            <person name="Wang M."/>
            <person name="Wolf Y.I."/>
            <person name="Yamagata H."/>
            <person name="Yamada T."/>
            <person name="Ye Y."/>
            <person name="Shaw J.R."/>
            <person name="Andrews J."/>
            <person name="Crease T.J."/>
            <person name="Tang H."/>
            <person name="Lucas S.M."/>
            <person name="Robertson H.M."/>
            <person name="Bork P."/>
            <person name="Koonin E.V."/>
            <person name="Zdobnov E.M."/>
            <person name="Grigoriev I.V."/>
            <person name="Lynch M."/>
            <person name="Boore J.L."/>
        </authorList>
    </citation>
    <scope>NUCLEOTIDE SEQUENCE [LARGE SCALE GENOMIC DNA]</scope>
</reference>
<evidence type="ECO:0000313" key="2">
    <source>
        <dbReference type="EMBL" id="EFX80581.1"/>
    </source>
</evidence>
<dbReference type="HOGENOM" id="CLU_3016295_0_0_1"/>
<feature type="chain" id="PRO_5003241055" description="Lipoprotein" evidence="1">
    <location>
        <begin position="29"/>
        <end position="56"/>
    </location>
</feature>
<dbReference type="KEGG" id="dpx:DAPPUDRAFT_243465"/>
<proteinExistence type="predicted"/>
<protein>
    <recommendedName>
        <fullName evidence="4">Lipoprotein</fullName>
    </recommendedName>
</protein>
<keyword evidence="3" id="KW-1185">Reference proteome</keyword>
<evidence type="ECO:0000256" key="1">
    <source>
        <dbReference type="SAM" id="SignalP"/>
    </source>
</evidence>
<gene>
    <name evidence="2" type="ORF">DAPPUDRAFT_243465</name>
</gene>
<accession>E9GIW4</accession>